<dbReference type="AlphaFoldDB" id="A0A2W2BUU5"/>
<name>A0A2W2BUU5_9ACTN</name>
<dbReference type="InterPro" id="IPR052514">
    <property type="entry name" value="SAM-dependent_MTase"/>
</dbReference>
<evidence type="ECO:0000259" key="1">
    <source>
        <dbReference type="Pfam" id="PF05050"/>
    </source>
</evidence>
<sequence length="248" mass="25810">MGVVERLLSRGRRAYTVRNGPAAGLRLYPAGASAEYAGGGNELPVQSAIDELLSPGDVFYDVGANVGFFALLAARKVGPDGAAYAFEAVAELAEAIGRNAALNDLGNVTVIASAVSDTDGSAELLLTTHPGGATLAGGQTPPDLRGRRRVDTVRLDTLVAQGRIRPPRVVKIDVEGAEPAVLAGMTQLLAAHRPALVCEFDGPDDAAVEAATDRFEAALSGLAYDVRTLDPSYEGSGWQVRHVVAVHR</sequence>
<dbReference type="PANTHER" id="PTHR34203">
    <property type="entry name" value="METHYLTRANSFERASE, FKBM FAMILY PROTEIN"/>
    <property type="match status" value="1"/>
</dbReference>
<dbReference type="PANTHER" id="PTHR34203:SF15">
    <property type="entry name" value="SLL1173 PROTEIN"/>
    <property type="match status" value="1"/>
</dbReference>
<dbReference type="GO" id="GO:0032259">
    <property type="term" value="P:methylation"/>
    <property type="evidence" value="ECO:0007669"/>
    <property type="project" value="UniProtKB-KW"/>
</dbReference>
<feature type="domain" description="Methyltransferase FkbM" evidence="1">
    <location>
        <begin position="61"/>
        <end position="207"/>
    </location>
</feature>
<accession>A0A2W2BUU5</accession>
<dbReference type="NCBIfam" id="TIGR01444">
    <property type="entry name" value="fkbM_fam"/>
    <property type="match status" value="1"/>
</dbReference>
<dbReference type="GO" id="GO:0008168">
    <property type="term" value="F:methyltransferase activity"/>
    <property type="evidence" value="ECO:0007669"/>
    <property type="project" value="UniProtKB-KW"/>
</dbReference>
<dbReference type="InterPro" id="IPR029063">
    <property type="entry name" value="SAM-dependent_MTases_sf"/>
</dbReference>
<protein>
    <submittedName>
        <fullName evidence="2">Methyltransferase</fullName>
    </submittedName>
</protein>
<comment type="caution">
    <text evidence="2">The sequence shown here is derived from an EMBL/GenBank/DDBJ whole genome shotgun (WGS) entry which is preliminary data.</text>
</comment>
<keyword evidence="3" id="KW-1185">Reference proteome</keyword>
<dbReference type="RefSeq" id="WP_111258069.1">
    <property type="nucleotide sequence ID" value="NZ_POTW01000110.1"/>
</dbReference>
<evidence type="ECO:0000313" key="3">
    <source>
        <dbReference type="Proteomes" id="UP000248764"/>
    </source>
</evidence>
<keyword evidence="2" id="KW-0489">Methyltransferase</keyword>
<evidence type="ECO:0000313" key="2">
    <source>
        <dbReference type="EMBL" id="PZF79909.1"/>
    </source>
</evidence>
<dbReference type="SUPFAM" id="SSF53335">
    <property type="entry name" value="S-adenosyl-L-methionine-dependent methyltransferases"/>
    <property type="match status" value="1"/>
</dbReference>
<reference evidence="2 3" key="1">
    <citation type="submission" date="2018-01" db="EMBL/GenBank/DDBJ databases">
        <title>Draft genome sequence of Jiangella sp. GTF31.</title>
        <authorList>
            <person name="Sahin N."/>
            <person name="Ay H."/>
            <person name="Saygin H."/>
        </authorList>
    </citation>
    <scope>NUCLEOTIDE SEQUENCE [LARGE SCALE GENOMIC DNA]</scope>
    <source>
        <strain evidence="2 3">GTF31</strain>
    </source>
</reference>
<organism evidence="2 3">
    <name type="scientific">Jiangella anatolica</name>
    <dbReference type="NCBI Taxonomy" id="2670374"/>
    <lineage>
        <taxon>Bacteria</taxon>
        <taxon>Bacillati</taxon>
        <taxon>Actinomycetota</taxon>
        <taxon>Actinomycetes</taxon>
        <taxon>Jiangellales</taxon>
        <taxon>Jiangellaceae</taxon>
        <taxon>Jiangella</taxon>
    </lineage>
</organism>
<proteinExistence type="predicted"/>
<dbReference type="InterPro" id="IPR006342">
    <property type="entry name" value="FkbM_mtfrase"/>
</dbReference>
<gene>
    <name evidence="2" type="ORF">C1I92_28750</name>
</gene>
<dbReference type="Proteomes" id="UP000248764">
    <property type="component" value="Unassembled WGS sequence"/>
</dbReference>
<dbReference type="Pfam" id="PF05050">
    <property type="entry name" value="Methyltransf_21"/>
    <property type="match status" value="1"/>
</dbReference>
<keyword evidence="2" id="KW-0808">Transferase</keyword>
<dbReference type="Gene3D" id="3.40.50.150">
    <property type="entry name" value="Vaccinia Virus protein VP39"/>
    <property type="match status" value="1"/>
</dbReference>
<dbReference type="EMBL" id="POTW01000110">
    <property type="protein sequence ID" value="PZF79909.1"/>
    <property type="molecule type" value="Genomic_DNA"/>
</dbReference>